<dbReference type="GO" id="GO:0022857">
    <property type="term" value="F:transmembrane transporter activity"/>
    <property type="evidence" value="ECO:0007669"/>
    <property type="project" value="InterPro"/>
</dbReference>
<feature type="transmembrane region" description="Helical" evidence="6">
    <location>
        <begin position="330"/>
        <end position="350"/>
    </location>
</feature>
<feature type="transmembrane region" description="Helical" evidence="6">
    <location>
        <begin position="356"/>
        <end position="377"/>
    </location>
</feature>
<feature type="transmembrane region" description="Helical" evidence="6">
    <location>
        <begin position="134"/>
        <end position="155"/>
    </location>
</feature>
<feature type="transmembrane region" description="Helical" evidence="6">
    <location>
        <begin position="389"/>
        <end position="410"/>
    </location>
</feature>
<dbReference type="AlphaFoldDB" id="A0AAJ0DHA7"/>
<evidence type="ECO:0000313" key="8">
    <source>
        <dbReference type="Proteomes" id="UP001271007"/>
    </source>
</evidence>
<accession>A0AAJ0DHA7</accession>
<dbReference type="PANTHER" id="PTHR43791">
    <property type="entry name" value="PERMEASE-RELATED"/>
    <property type="match status" value="1"/>
</dbReference>
<proteinExistence type="predicted"/>
<evidence type="ECO:0000256" key="5">
    <source>
        <dbReference type="ARBA" id="ARBA00023136"/>
    </source>
</evidence>
<dbReference type="PANTHER" id="PTHR43791:SF35">
    <property type="entry name" value="MAJOR FACILITATOR SUPERFAMILY (MFS) PROFILE DOMAIN-CONTAINING PROTEIN"/>
    <property type="match status" value="1"/>
</dbReference>
<evidence type="ECO:0000256" key="4">
    <source>
        <dbReference type="ARBA" id="ARBA00022989"/>
    </source>
</evidence>
<dbReference type="Gene3D" id="1.20.1250.20">
    <property type="entry name" value="MFS general substrate transporter like domains"/>
    <property type="match status" value="2"/>
</dbReference>
<dbReference type="InterPro" id="IPR036259">
    <property type="entry name" value="MFS_trans_sf"/>
</dbReference>
<dbReference type="Pfam" id="PF07690">
    <property type="entry name" value="MFS_1"/>
    <property type="match status" value="1"/>
</dbReference>
<comment type="caution">
    <text evidence="7">The sequence shown here is derived from an EMBL/GenBank/DDBJ whole genome shotgun (WGS) entry which is preliminary data.</text>
</comment>
<name>A0AAJ0DHA7_9PEZI</name>
<feature type="transmembrane region" description="Helical" evidence="6">
    <location>
        <begin position="265"/>
        <end position="289"/>
    </location>
</feature>
<evidence type="ECO:0000256" key="2">
    <source>
        <dbReference type="ARBA" id="ARBA00022448"/>
    </source>
</evidence>
<feature type="transmembrane region" description="Helical" evidence="6">
    <location>
        <begin position="161"/>
        <end position="181"/>
    </location>
</feature>
<dbReference type="SUPFAM" id="SSF103473">
    <property type="entry name" value="MFS general substrate transporter"/>
    <property type="match status" value="1"/>
</dbReference>
<evidence type="ECO:0000256" key="6">
    <source>
        <dbReference type="SAM" id="Phobius"/>
    </source>
</evidence>
<feature type="transmembrane region" description="Helical" evidence="6">
    <location>
        <begin position="101"/>
        <end position="122"/>
    </location>
</feature>
<keyword evidence="2" id="KW-0813">Transport</keyword>
<keyword evidence="8" id="KW-1185">Reference proteome</keyword>
<evidence type="ECO:0000256" key="1">
    <source>
        <dbReference type="ARBA" id="ARBA00004141"/>
    </source>
</evidence>
<comment type="subcellular location">
    <subcellularLocation>
        <location evidence="1">Membrane</location>
        <topology evidence="1">Multi-pass membrane protein</topology>
    </subcellularLocation>
</comment>
<feature type="transmembrane region" description="Helical" evidence="6">
    <location>
        <begin position="193"/>
        <end position="216"/>
    </location>
</feature>
<evidence type="ECO:0000256" key="3">
    <source>
        <dbReference type="ARBA" id="ARBA00022692"/>
    </source>
</evidence>
<feature type="transmembrane region" description="Helical" evidence="6">
    <location>
        <begin position="422"/>
        <end position="442"/>
    </location>
</feature>
<gene>
    <name evidence="7" type="ORF">LTR09_004866</name>
</gene>
<organism evidence="7 8">
    <name type="scientific">Extremus antarcticus</name>
    <dbReference type="NCBI Taxonomy" id="702011"/>
    <lineage>
        <taxon>Eukaryota</taxon>
        <taxon>Fungi</taxon>
        <taxon>Dikarya</taxon>
        <taxon>Ascomycota</taxon>
        <taxon>Pezizomycotina</taxon>
        <taxon>Dothideomycetes</taxon>
        <taxon>Dothideomycetidae</taxon>
        <taxon>Mycosphaerellales</taxon>
        <taxon>Extremaceae</taxon>
        <taxon>Extremus</taxon>
    </lineage>
</organism>
<keyword evidence="3 6" id="KW-0812">Transmembrane</keyword>
<dbReference type="EMBL" id="JAWDJX010000013">
    <property type="protein sequence ID" value="KAK3054088.1"/>
    <property type="molecule type" value="Genomic_DNA"/>
</dbReference>
<evidence type="ECO:0000313" key="7">
    <source>
        <dbReference type="EMBL" id="KAK3054088.1"/>
    </source>
</evidence>
<dbReference type="GO" id="GO:0016020">
    <property type="term" value="C:membrane"/>
    <property type="evidence" value="ECO:0007669"/>
    <property type="project" value="UniProtKB-SubCell"/>
</dbReference>
<keyword evidence="4 6" id="KW-1133">Transmembrane helix</keyword>
<keyword evidence="5 6" id="KW-0472">Membrane</keyword>
<reference evidence="7" key="1">
    <citation type="submission" date="2023-04" db="EMBL/GenBank/DDBJ databases">
        <title>Black Yeasts Isolated from many extreme environments.</title>
        <authorList>
            <person name="Coleine C."/>
            <person name="Stajich J.E."/>
            <person name="Selbmann L."/>
        </authorList>
    </citation>
    <scope>NUCLEOTIDE SEQUENCE</scope>
    <source>
        <strain evidence="7">CCFEE 5312</strain>
    </source>
</reference>
<dbReference type="Proteomes" id="UP001271007">
    <property type="component" value="Unassembled WGS sequence"/>
</dbReference>
<dbReference type="InterPro" id="IPR011701">
    <property type="entry name" value="MFS"/>
</dbReference>
<sequence length="479" mass="53747">MAETPDIQNQDVLEDVVADAKKHAEIDTVHQDEAMKVLATYDGDPHWTEEEEKKLVWSIDKRLMPILIATYGLQYYDKAMLAQAAIFGLVEDLNLDVGTRYSFSASIFYLGFICGSTPAILMAQRFPIERVATCIVFVWGIVMMATAGCTGYAGFFAQRFFLGMVEAGVSPMFMLVVSGFYRKHEQALRMGLWYCAMYLVAGSLTVLWSFVIYYFMPPDPIRVKGFSERQRYIAVARLRSNNAGVRNTHFKMAQALEVFIDPRAWLVFAMAFLIMIANGPVSTFIPIIIQSFGFNQLNSLLLVMPSGAIIGTIEWVAPYVCYRWQNKRTWVIVVCQSGTVLSALLLWQLPRDATGGLLYGAFTLACFGGSYAVLMGLQTANTAGYTKKSVSASWIFLGYCLGNFVGPLLFKTEDAPVYAPGFQAVVITSLLVAVLAVVYRYLSIWENKKRDKGGIMEAYEHAYDDDLTDRKNPQFRYQL</sequence>
<protein>
    <submittedName>
        <fullName evidence="7">Uncharacterized protein</fullName>
    </submittedName>
</protein>